<dbReference type="EMBL" id="CP097507">
    <property type="protein sequence ID" value="URE05041.1"/>
    <property type="molecule type" value="Genomic_DNA"/>
</dbReference>
<dbReference type="PANTHER" id="PTHR24096">
    <property type="entry name" value="LONG-CHAIN-FATTY-ACID--COA LIGASE"/>
    <property type="match status" value="1"/>
</dbReference>
<dbReference type="Gene3D" id="3.40.50.12780">
    <property type="entry name" value="N-terminal domain of ligase-like"/>
    <property type="match status" value="1"/>
</dbReference>
<dbReference type="GO" id="GO:0016405">
    <property type="term" value="F:CoA-ligase activity"/>
    <property type="evidence" value="ECO:0007669"/>
    <property type="project" value="UniProtKB-ARBA"/>
</dbReference>
<dbReference type="InterPro" id="IPR042099">
    <property type="entry name" value="ANL_N_sf"/>
</dbReference>
<dbReference type="AlphaFoldDB" id="A0A9E7FXS4"/>
<dbReference type="SUPFAM" id="SSF56801">
    <property type="entry name" value="Acetyl-CoA synthetase-like"/>
    <property type="match status" value="1"/>
</dbReference>
<dbReference type="GO" id="GO:0005524">
    <property type="term" value="F:ATP binding"/>
    <property type="evidence" value="ECO:0007669"/>
    <property type="project" value="UniProtKB-KW"/>
</dbReference>
<proteinExistence type="predicted"/>
<evidence type="ECO:0000256" key="1">
    <source>
        <dbReference type="ARBA" id="ARBA00022598"/>
    </source>
</evidence>
<dbReference type="GO" id="GO:0016878">
    <property type="term" value="F:acid-thiol ligase activity"/>
    <property type="evidence" value="ECO:0007669"/>
    <property type="project" value="UniProtKB-ARBA"/>
</dbReference>
<dbReference type="PANTHER" id="PTHR24096:SF251">
    <property type="entry name" value="4-COUMARATE--COA LIGASE-LIKE 9"/>
    <property type="match status" value="1"/>
</dbReference>
<evidence type="ECO:0000256" key="2">
    <source>
        <dbReference type="ARBA" id="ARBA00022840"/>
    </source>
</evidence>
<keyword evidence="1" id="KW-0436">Ligase</keyword>
<gene>
    <name evidence="3" type="ORF">MUK42_18910</name>
</gene>
<protein>
    <submittedName>
        <fullName evidence="3">AMP-binding enzyme</fullName>
    </submittedName>
</protein>
<organism evidence="3 4">
    <name type="scientific">Musa troglodytarum</name>
    <name type="common">fe'i banana</name>
    <dbReference type="NCBI Taxonomy" id="320322"/>
    <lineage>
        <taxon>Eukaryota</taxon>
        <taxon>Viridiplantae</taxon>
        <taxon>Streptophyta</taxon>
        <taxon>Embryophyta</taxon>
        <taxon>Tracheophyta</taxon>
        <taxon>Spermatophyta</taxon>
        <taxon>Magnoliopsida</taxon>
        <taxon>Liliopsida</taxon>
        <taxon>Zingiberales</taxon>
        <taxon>Musaceae</taxon>
        <taxon>Musa</taxon>
    </lineage>
</organism>
<keyword evidence="2" id="KW-0067">ATP-binding</keyword>
<dbReference type="Proteomes" id="UP001055439">
    <property type="component" value="Chromosome 5"/>
</dbReference>
<evidence type="ECO:0000313" key="4">
    <source>
        <dbReference type="Proteomes" id="UP001055439"/>
    </source>
</evidence>
<keyword evidence="4" id="KW-1185">Reference proteome</keyword>
<dbReference type="OrthoDB" id="10253869at2759"/>
<dbReference type="Gene3D" id="3.30.300.30">
    <property type="match status" value="1"/>
</dbReference>
<reference evidence="3" key="1">
    <citation type="submission" date="2022-05" db="EMBL/GenBank/DDBJ databases">
        <title>The Musa troglodytarum L. genome provides insights into the mechanism of non-climacteric behaviour and enrichment of carotenoids.</title>
        <authorList>
            <person name="Wang J."/>
        </authorList>
    </citation>
    <scope>NUCLEOTIDE SEQUENCE</scope>
    <source>
        <tissue evidence="3">Leaf</tissue>
    </source>
</reference>
<dbReference type="InterPro" id="IPR045851">
    <property type="entry name" value="AMP-bd_C_sf"/>
</dbReference>
<name>A0A9E7FXS4_9LILI</name>
<accession>A0A9E7FXS4</accession>
<evidence type="ECO:0000313" key="3">
    <source>
        <dbReference type="EMBL" id="URE05041.1"/>
    </source>
</evidence>
<sequence>MDSEGWLKTGDLCYFDDDGFLFIVDRLKELIKYKAYQVPPAELEHILVSHPGIADAAVIPYVHPDSL</sequence>
<keyword evidence="2" id="KW-0547">Nucleotide-binding</keyword>